<name>A0A9E7BZV6_9ACTN</name>
<reference evidence="4" key="1">
    <citation type="journal article" date="2022" name="Int. J. Syst. Evol. Microbiol.">
        <title>Pseudomonas aegrilactucae sp. nov. and Pseudomonas morbosilactucae sp. nov., pathogens causing bacterial rot of lettuce in Japan.</title>
        <authorList>
            <person name="Sawada H."/>
            <person name="Fujikawa T."/>
            <person name="Satou M."/>
        </authorList>
    </citation>
    <scope>NUCLEOTIDE SEQUENCE</scope>
    <source>
        <strain evidence="4">0166_1</strain>
    </source>
</reference>
<dbReference type="GO" id="GO:0016491">
    <property type="term" value="F:oxidoreductase activity"/>
    <property type="evidence" value="ECO:0007669"/>
    <property type="project" value="UniProtKB-KW"/>
</dbReference>
<dbReference type="RefSeq" id="WP_259314405.1">
    <property type="nucleotide sequence ID" value="NZ_CP087164.1"/>
</dbReference>
<dbReference type="AlphaFoldDB" id="A0A9E7BZV6"/>
<keyword evidence="5" id="KW-1185">Reference proteome</keyword>
<dbReference type="EC" id="1.4.99.-" evidence="4"/>
<dbReference type="EMBL" id="CP087164">
    <property type="protein sequence ID" value="UGS34738.1"/>
    <property type="molecule type" value="Genomic_DNA"/>
</dbReference>
<evidence type="ECO:0000256" key="2">
    <source>
        <dbReference type="SAM" id="MobiDB-lite"/>
    </source>
</evidence>
<evidence type="ECO:0000259" key="3">
    <source>
        <dbReference type="Pfam" id="PF01266"/>
    </source>
</evidence>
<dbReference type="KEGG" id="sbae:DSM104329_01120"/>
<feature type="domain" description="FAD dependent oxidoreductase" evidence="3">
    <location>
        <begin position="3"/>
        <end position="353"/>
    </location>
</feature>
<dbReference type="Proteomes" id="UP001162834">
    <property type="component" value="Chromosome"/>
</dbReference>
<organism evidence="4 5">
    <name type="scientific">Capillimicrobium parvum</name>
    <dbReference type="NCBI Taxonomy" id="2884022"/>
    <lineage>
        <taxon>Bacteria</taxon>
        <taxon>Bacillati</taxon>
        <taxon>Actinomycetota</taxon>
        <taxon>Thermoleophilia</taxon>
        <taxon>Solirubrobacterales</taxon>
        <taxon>Capillimicrobiaceae</taxon>
        <taxon>Capillimicrobium</taxon>
    </lineage>
</organism>
<dbReference type="PROSITE" id="PS51257">
    <property type="entry name" value="PROKAR_LIPOPROTEIN"/>
    <property type="match status" value="1"/>
</dbReference>
<keyword evidence="1 4" id="KW-0560">Oxidoreductase</keyword>
<evidence type="ECO:0000313" key="4">
    <source>
        <dbReference type="EMBL" id="UGS34738.1"/>
    </source>
</evidence>
<dbReference type="PANTHER" id="PTHR13847:SF289">
    <property type="entry name" value="GLYCINE OXIDASE"/>
    <property type="match status" value="1"/>
</dbReference>
<accession>A0A9E7BZV6</accession>
<proteinExistence type="predicted"/>
<feature type="region of interest" description="Disordered" evidence="2">
    <location>
        <begin position="358"/>
        <end position="379"/>
    </location>
</feature>
<protein>
    <submittedName>
        <fullName evidence="4">D-amino acid dehydrogenase</fullName>
        <ecNumber evidence="4">1.4.99.-</ecNumber>
    </submittedName>
</protein>
<dbReference type="Gene3D" id="3.50.50.60">
    <property type="entry name" value="FAD/NAD(P)-binding domain"/>
    <property type="match status" value="1"/>
</dbReference>
<evidence type="ECO:0000313" key="5">
    <source>
        <dbReference type="Proteomes" id="UP001162834"/>
    </source>
</evidence>
<dbReference type="Gene3D" id="3.30.9.10">
    <property type="entry name" value="D-Amino Acid Oxidase, subunit A, domain 2"/>
    <property type="match status" value="1"/>
</dbReference>
<dbReference type="SUPFAM" id="SSF51905">
    <property type="entry name" value="FAD/NAD(P)-binding domain"/>
    <property type="match status" value="1"/>
</dbReference>
<evidence type="ECO:0000256" key="1">
    <source>
        <dbReference type="ARBA" id="ARBA00023002"/>
    </source>
</evidence>
<dbReference type="GO" id="GO:0005737">
    <property type="term" value="C:cytoplasm"/>
    <property type="evidence" value="ECO:0007669"/>
    <property type="project" value="TreeGrafter"/>
</dbReference>
<dbReference type="Pfam" id="PF01266">
    <property type="entry name" value="DAO"/>
    <property type="match status" value="1"/>
</dbReference>
<dbReference type="InterPro" id="IPR006076">
    <property type="entry name" value="FAD-dep_OxRdtase"/>
</dbReference>
<sequence>MARVCVVGAGVVGACAALRLTQAGADVTVIDAGPPAGGTSATSFAWGGASHHGLRDYLELHVDGLRAYRRLELEMDARAWYGRTGCLTWRSDPAAAGSLAAHLEDLGRRGYPASWLTPAAVTRDLEPDLRFAAGVGEVAFLPDEAHVAAVPMVRDVLGAARAGGAVVRTGARVREIALRGDAVAGVTLAGGETIAADRVVVCGGRGSSEVVATAGGHLPLLDPDTPGSPALGLLVVTAPLPARVRRVLYADELMVRPDGGARLMLHSDPHDAELAAAPGTDPAPLAGAVLGELRRHLDGAEHASVEATRIGRRVLTPDHLPAVGWIGDAAGLYVAATHSGVSLAPVLGELIADEVARERPSPALDRFRPTRFAKELSNA</sequence>
<dbReference type="InterPro" id="IPR036188">
    <property type="entry name" value="FAD/NAD-bd_sf"/>
</dbReference>
<gene>
    <name evidence="4" type="primary">dadA</name>
    <name evidence="4" type="ORF">DSM104329_01120</name>
</gene>
<dbReference type="PANTHER" id="PTHR13847">
    <property type="entry name" value="SARCOSINE DEHYDROGENASE-RELATED"/>
    <property type="match status" value="1"/>
</dbReference>